<dbReference type="Pfam" id="PF09699">
    <property type="entry name" value="Paired_CXXCH_1"/>
    <property type="match status" value="1"/>
</dbReference>
<dbReference type="PROSITE" id="PS50114">
    <property type="entry name" value="GATA_ZN_FINGER_2"/>
    <property type="match status" value="1"/>
</dbReference>
<dbReference type="Proteomes" id="UP000811899">
    <property type="component" value="Unassembled WGS sequence"/>
</dbReference>
<evidence type="ECO:0000259" key="3">
    <source>
        <dbReference type="PROSITE" id="PS50114"/>
    </source>
</evidence>
<comment type="caution">
    <text evidence="4">The sequence shown here is derived from an EMBL/GenBank/DDBJ whole genome shotgun (WGS) entry which is preliminary data.</text>
</comment>
<dbReference type="Gene3D" id="1.10.1130.10">
    <property type="entry name" value="Flavocytochrome C3, Chain A"/>
    <property type="match status" value="1"/>
</dbReference>
<evidence type="ECO:0000313" key="4">
    <source>
        <dbReference type="EMBL" id="MBT0665658.1"/>
    </source>
</evidence>
<dbReference type="SUPFAM" id="SSF48695">
    <property type="entry name" value="Multiheme cytochromes"/>
    <property type="match status" value="8"/>
</dbReference>
<feature type="signal peptide" evidence="2">
    <location>
        <begin position="1"/>
        <end position="27"/>
    </location>
</feature>
<evidence type="ECO:0000313" key="5">
    <source>
        <dbReference type="Proteomes" id="UP000811899"/>
    </source>
</evidence>
<proteinExistence type="predicted"/>
<keyword evidence="1 2" id="KW-0732">Signal</keyword>
<dbReference type="NCBIfam" id="TIGR01905">
    <property type="entry name" value="paired_CXXCH_1"/>
    <property type="match status" value="1"/>
</dbReference>
<dbReference type="EMBL" id="JAHCVJ010000006">
    <property type="protein sequence ID" value="MBT0665658.1"/>
    <property type="molecule type" value="Genomic_DNA"/>
</dbReference>
<dbReference type="NCBIfam" id="TIGR01904">
    <property type="entry name" value="GSu_C4xC__C2xCH"/>
    <property type="match status" value="7"/>
</dbReference>
<protein>
    <submittedName>
        <fullName evidence="4">CxxxxCH/CxxCH domain-containing protein</fullName>
    </submittedName>
</protein>
<dbReference type="InterPro" id="IPR010177">
    <property type="entry name" value="Paired_CXXCH_1"/>
</dbReference>
<reference evidence="4 5" key="1">
    <citation type="submission" date="2021-05" db="EMBL/GenBank/DDBJ databases">
        <title>The draft genome of Geobacter pelophilus DSM 12255.</title>
        <authorList>
            <person name="Xu Z."/>
            <person name="Masuda Y."/>
            <person name="Itoh H."/>
            <person name="Senoo K."/>
        </authorList>
    </citation>
    <scope>NUCLEOTIDE SEQUENCE [LARGE SCALE GENOMIC DNA]</scope>
    <source>
        <strain evidence="4 5">DSM 12255</strain>
    </source>
</reference>
<dbReference type="InterPro" id="IPR036280">
    <property type="entry name" value="Multihaem_cyt_sf"/>
</dbReference>
<dbReference type="InterPro" id="IPR000679">
    <property type="entry name" value="Znf_GATA"/>
</dbReference>
<feature type="chain" id="PRO_5043644058" evidence="2">
    <location>
        <begin position="28"/>
        <end position="1840"/>
    </location>
</feature>
<feature type="domain" description="GATA-type" evidence="3">
    <location>
        <begin position="360"/>
        <end position="387"/>
    </location>
</feature>
<accession>A0AAW4L3W8</accession>
<dbReference type="PANTHER" id="PTHR35038">
    <property type="entry name" value="DISSIMILATORY SULFITE REDUCTASE SIRA"/>
    <property type="match status" value="1"/>
</dbReference>
<dbReference type="RefSeq" id="WP_214172430.1">
    <property type="nucleotide sequence ID" value="NZ_JAHCVJ010000006.1"/>
</dbReference>
<dbReference type="GO" id="GO:0016491">
    <property type="term" value="F:oxidoreductase activity"/>
    <property type="evidence" value="ECO:0007669"/>
    <property type="project" value="TreeGrafter"/>
</dbReference>
<keyword evidence="5" id="KW-1185">Reference proteome</keyword>
<evidence type="ECO:0000256" key="2">
    <source>
        <dbReference type="SAM" id="SignalP"/>
    </source>
</evidence>
<name>A0AAW4L3W8_9BACT</name>
<dbReference type="GO" id="GO:0006355">
    <property type="term" value="P:regulation of DNA-templated transcription"/>
    <property type="evidence" value="ECO:0007669"/>
    <property type="project" value="InterPro"/>
</dbReference>
<organism evidence="4 5">
    <name type="scientific">Geoanaerobacter pelophilus</name>
    <dbReference type="NCBI Taxonomy" id="60036"/>
    <lineage>
        <taxon>Bacteria</taxon>
        <taxon>Pseudomonadati</taxon>
        <taxon>Thermodesulfobacteriota</taxon>
        <taxon>Desulfuromonadia</taxon>
        <taxon>Geobacterales</taxon>
        <taxon>Geobacteraceae</taxon>
        <taxon>Geoanaerobacter</taxon>
    </lineage>
</organism>
<dbReference type="Gene3D" id="3.90.10.10">
    <property type="entry name" value="Cytochrome C3"/>
    <property type="match status" value="2"/>
</dbReference>
<dbReference type="PANTHER" id="PTHR35038:SF6">
    <property type="entry name" value="SURFACE LOCALIZED DECAHEME CYTOCHROME C LIPOPROTEIN"/>
    <property type="match status" value="1"/>
</dbReference>
<sequence length="1840" mass="188856">MKQYLQIYIATAVLTLVVSGSSGTSTAAVVPDAPHSTASGFSCIACHASHPALGGTGYNNICLNCHRPGFPKGGGKPFTEADMANPFGSYTATRNGTVYQTSHMWQGPENVPAAGAQAPLNSELNKATIAGSISCVRCHNQHSNSNGKFLRIANDQDQLCLDCHRSRNTADHKLGTHPVGIDYAARTTGNPKFKGFSSSSGLKLINGKILCSSCHGVHYSDSRAGTTKTAAAYNNLSTGDGNLLRTTLRGVQPNDPNLCTTCHIGKFSHNKRGQNVQCGDCHGGHVDLGDGTTPNVRLVNRQMRFSSTLRSAKNKPVFFQSTAVRNYKDANGNGVCQSCHDIPLGAGFQSFHNVADTTGCTNCHTHDNPLGTYSVDPNKACNACHGYPPRANTAGGPDGYAAGSPFTTEAVSGHATHAFTPYQKACSECHNGNDHATGTYQDVFKVTAGSVAATGGLTPIYTAGTFTCANVYCHSNGAPRTGITVNAPTPATIPAWNNGNGVITGQANATRCNFCHSVPVASNSHTKHIDAAGYAIACAVCHSATVTGATFAATTISNQSNHANGIKNVAFGAPATGGSWTAGTAACTNVYCHSTVQGAGGIGAPTFSSPHWGLDNGAVGCGSCHVNMATDTTGTGSHKTHAQAPYSYACGVCHSGYTNAAVVTATHVNNAINLSFAAPASNGGTTPSYYGGNTKAPGSGYQQCQNVYCHSTVQNATTGAATGITYKNPVWGNAASVGTCGGCHVNMATDTTGTGSHSKHARVYAIACSTCHFGAGKDPNTGVASALHADGTIEIAFNGAITTGTVYSQGSNSPGSGYGTCSTSYCHSDSRGTTQTITWGTTLSCGSCHLDMSSNAGATGKHVKHAQATAGNAGYSCAICHGSGYAATATPTGSGSSHVNQLVNIAFTTPAATGAYSGGAAVTPNSAYGTCSNVYCHSDVQGAGGTGAVTYKPAISWTTATAALNCAGCHKDMDLDATATGSHAMHTQTSLNASCDVCHGAGFGNAAVIYPTHANGQINLAFTGTHATGTTFSKGSAFNPGAAYGTCSTSKCHGRNAPVWGANTVTGECDKCHSNSSFNPFTDTGRSTTSAIATVHTAHLNAVSGYTDAVPCARCHGATTLNDATHMNGTADITFSGLAVAKASPAAFVAGSHSCTNTYCHGFTEVGGTGTNPVWTDTTYLTGTPSNTGDCAKCHGFPPNTSGHTAITRPTALNVCNGCHDHVNLDGTFTVGANRTKHINGQLDGGESAGKIACVGCHAFANTMKTDTTTYHHLIDTANTTYTNSDYTQTNSCLQCHVDHDIFSPIYNKANPSVALGRGGNLRKTFNILTPGIDQTAGADNSDYNATGGVCLGCHSNASGIVKSITQKTDGSTITAVVTKANYDLTAHNYETTSTFSDSSQFRANCSKCHNASSGETSLFQSSSNKFAIHASADGRLSAAMGATLTDFMEEKFCYRCHSTSTDVIGGTAKTVANNAKDWYGAKAMSAAAIDTFDSFYTTPTTTPVAKSFGHRVDSYSGKHRPSPKDETPTYINANKHIECADCHNTHAAKTGNHTAGSATLAGVVTGATGVATPAWPAKWTAAASTAYYTGANAANAYPVATTEWQICFKCHSNANSNVTTTWGGTGALAWTDLGLEFNPNNESYHPVIQALPAARQLVAGSLTGGWASGSIMTCSDCHGTDSATSKGPHGSSVRWMLNPNTTGTKYYNWPYTTADGNGTSTGGTGTLLTGTGSATVPTNNFCFSCHLWAGGGAAHTQRGNSHAKACVGCHIRVPHGGRALRLLTGPAAPGRYKPDGNNGGTIYMNGGSRPAAGNNMGQSNCQSSTGCTEHSASGTLLGW</sequence>
<gene>
    <name evidence="4" type="ORF">KI809_15215</name>
</gene>
<dbReference type="InterPro" id="IPR010176">
    <property type="entry name" value="C4xCH_C2xCH_motif_GEOSU"/>
</dbReference>
<dbReference type="GO" id="GO:0043565">
    <property type="term" value="F:sequence-specific DNA binding"/>
    <property type="evidence" value="ECO:0007669"/>
    <property type="project" value="InterPro"/>
</dbReference>
<evidence type="ECO:0000256" key="1">
    <source>
        <dbReference type="ARBA" id="ARBA00022729"/>
    </source>
</evidence>
<dbReference type="InterPro" id="IPR051829">
    <property type="entry name" value="Multiheme_Cytochr_ET"/>
</dbReference>
<dbReference type="Pfam" id="PF09698">
    <property type="entry name" value="GSu_C4xC__C2xCH"/>
    <property type="match status" value="4"/>
</dbReference>